<evidence type="ECO:0000313" key="2">
    <source>
        <dbReference type="EMBL" id="BAT11660.1"/>
    </source>
</evidence>
<feature type="compositionally biased region" description="Polar residues" evidence="1">
    <location>
        <begin position="21"/>
        <end position="30"/>
    </location>
</feature>
<name>A0A0P0XW93_ORYSJ</name>
<feature type="compositionally biased region" description="Basic and acidic residues" evidence="1">
    <location>
        <begin position="143"/>
        <end position="165"/>
    </location>
</feature>
<dbReference type="InParanoid" id="A0A0P0XW93"/>
<dbReference type="PaxDb" id="39947-A0A0P0XW93"/>
<feature type="region of interest" description="Disordered" evidence="1">
    <location>
        <begin position="82"/>
        <end position="111"/>
    </location>
</feature>
<evidence type="ECO:0000313" key="3">
    <source>
        <dbReference type="Proteomes" id="UP000059680"/>
    </source>
</evidence>
<feature type="non-terminal residue" evidence="2">
    <location>
        <position position="173"/>
    </location>
</feature>
<dbReference type="AlphaFoldDB" id="A0A0P0XW93"/>
<reference evidence="3" key="1">
    <citation type="journal article" date="2005" name="Nature">
        <title>The map-based sequence of the rice genome.</title>
        <authorList>
            <consortium name="International rice genome sequencing project (IRGSP)"/>
            <person name="Matsumoto T."/>
            <person name="Wu J."/>
            <person name="Kanamori H."/>
            <person name="Katayose Y."/>
            <person name="Fujisawa M."/>
            <person name="Namiki N."/>
            <person name="Mizuno H."/>
            <person name="Yamamoto K."/>
            <person name="Antonio B.A."/>
            <person name="Baba T."/>
            <person name="Sakata K."/>
            <person name="Nagamura Y."/>
            <person name="Aoki H."/>
            <person name="Arikawa K."/>
            <person name="Arita K."/>
            <person name="Bito T."/>
            <person name="Chiden Y."/>
            <person name="Fujitsuka N."/>
            <person name="Fukunaka R."/>
            <person name="Hamada M."/>
            <person name="Harada C."/>
            <person name="Hayashi A."/>
            <person name="Hijishita S."/>
            <person name="Honda M."/>
            <person name="Hosokawa S."/>
            <person name="Ichikawa Y."/>
            <person name="Idonuma A."/>
            <person name="Iijima M."/>
            <person name="Ikeda M."/>
            <person name="Ikeno M."/>
            <person name="Ito K."/>
            <person name="Ito S."/>
            <person name="Ito T."/>
            <person name="Ito Y."/>
            <person name="Ito Y."/>
            <person name="Iwabuchi A."/>
            <person name="Kamiya K."/>
            <person name="Karasawa W."/>
            <person name="Kurita K."/>
            <person name="Katagiri S."/>
            <person name="Kikuta A."/>
            <person name="Kobayashi H."/>
            <person name="Kobayashi N."/>
            <person name="Machita K."/>
            <person name="Maehara T."/>
            <person name="Masukawa M."/>
            <person name="Mizubayashi T."/>
            <person name="Mukai Y."/>
            <person name="Nagasaki H."/>
            <person name="Nagata Y."/>
            <person name="Naito S."/>
            <person name="Nakashima M."/>
            <person name="Nakama Y."/>
            <person name="Nakamichi Y."/>
            <person name="Nakamura M."/>
            <person name="Meguro A."/>
            <person name="Negishi M."/>
            <person name="Ohta I."/>
            <person name="Ohta T."/>
            <person name="Okamoto M."/>
            <person name="Ono N."/>
            <person name="Saji S."/>
            <person name="Sakaguchi M."/>
            <person name="Sakai K."/>
            <person name="Shibata M."/>
            <person name="Shimokawa T."/>
            <person name="Song J."/>
            <person name="Takazaki Y."/>
            <person name="Terasawa K."/>
            <person name="Tsugane M."/>
            <person name="Tsuji K."/>
            <person name="Ueda S."/>
            <person name="Waki K."/>
            <person name="Yamagata H."/>
            <person name="Yamamoto M."/>
            <person name="Yamamoto S."/>
            <person name="Yamane H."/>
            <person name="Yoshiki S."/>
            <person name="Yoshihara R."/>
            <person name="Yukawa K."/>
            <person name="Zhong H."/>
            <person name="Yano M."/>
            <person name="Yuan Q."/>
            <person name="Ouyang S."/>
            <person name="Liu J."/>
            <person name="Jones K.M."/>
            <person name="Gansberger K."/>
            <person name="Moffat K."/>
            <person name="Hill J."/>
            <person name="Bera J."/>
            <person name="Fadrosh D."/>
            <person name="Jin S."/>
            <person name="Johri S."/>
            <person name="Kim M."/>
            <person name="Overton L."/>
            <person name="Reardon M."/>
            <person name="Tsitrin T."/>
            <person name="Vuong H."/>
            <person name="Weaver B."/>
            <person name="Ciecko A."/>
            <person name="Tallon L."/>
            <person name="Jackson J."/>
            <person name="Pai G."/>
            <person name="Aken S.V."/>
            <person name="Utterback T."/>
            <person name="Reidmuller S."/>
            <person name="Feldblyum T."/>
            <person name="Hsiao J."/>
            <person name="Zismann V."/>
            <person name="Iobst S."/>
            <person name="de Vazeille A.R."/>
            <person name="Buell C.R."/>
            <person name="Ying K."/>
            <person name="Li Y."/>
            <person name="Lu T."/>
            <person name="Huang Y."/>
            <person name="Zhao Q."/>
            <person name="Feng Q."/>
            <person name="Zhang L."/>
            <person name="Zhu J."/>
            <person name="Weng Q."/>
            <person name="Mu J."/>
            <person name="Lu Y."/>
            <person name="Fan D."/>
            <person name="Liu Y."/>
            <person name="Guan J."/>
            <person name="Zhang Y."/>
            <person name="Yu S."/>
            <person name="Liu X."/>
            <person name="Zhang Y."/>
            <person name="Hong G."/>
            <person name="Han B."/>
            <person name="Choisne N."/>
            <person name="Demange N."/>
            <person name="Orjeda G."/>
            <person name="Samain S."/>
            <person name="Cattolico L."/>
            <person name="Pelletier E."/>
            <person name="Couloux A."/>
            <person name="Segurens B."/>
            <person name="Wincker P."/>
            <person name="D'Hont A."/>
            <person name="Scarpelli C."/>
            <person name="Weissenbach J."/>
            <person name="Salanoubat M."/>
            <person name="Quetier F."/>
            <person name="Yu Y."/>
            <person name="Kim H.R."/>
            <person name="Rambo T."/>
            <person name="Currie J."/>
            <person name="Collura K."/>
            <person name="Luo M."/>
            <person name="Yang T."/>
            <person name="Ammiraju J.S.S."/>
            <person name="Engler F."/>
            <person name="Soderlund C."/>
            <person name="Wing R.A."/>
            <person name="Palmer L.E."/>
            <person name="de la Bastide M."/>
            <person name="Spiegel L."/>
            <person name="Nascimento L."/>
            <person name="Zutavern T."/>
            <person name="O'Shaughnessy A."/>
            <person name="Dike S."/>
            <person name="Dedhia N."/>
            <person name="Preston R."/>
            <person name="Balija V."/>
            <person name="McCombie W.R."/>
            <person name="Chow T."/>
            <person name="Chen H."/>
            <person name="Chung M."/>
            <person name="Chen C."/>
            <person name="Shaw J."/>
            <person name="Wu H."/>
            <person name="Hsiao K."/>
            <person name="Chao Y."/>
            <person name="Chu M."/>
            <person name="Cheng C."/>
            <person name="Hour A."/>
            <person name="Lee P."/>
            <person name="Lin S."/>
            <person name="Lin Y."/>
            <person name="Liou J."/>
            <person name="Liu S."/>
            <person name="Hsing Y."/>
            <person name="Raghuvanshi S."/>
            <person name="Mohanty A."/>
            <person name="Bharti A.K."/>
            <person name="Gaur A."/>
            <person name="Gupta V."/>
            <person name="Kumar D."/>
            <person name="Ravi V."/>
            <person name="Vij S."/>
            <person name="Kapur A."/>
            <person name="Khurana P."/>
            <person name="Khurana P."/>
            <person name="Khurana J.P."/>
            <person name="Tyagi A.K."/>
            <person name="Gaikwad K."/>
            <person name="Singh A."/>
            <person name="Dalal V."/>
            <person name="Srivastava S."/>
            <person name="Dixit A."/>
            <person name="Pal A.K."/>
            <person name="Ghazi I.A."/>
            <person name="Yadav M."/>
            <person name="Pandit A."/>
            <person name="Bhargava A."/>
            <person name="Sureshbabu K."/>
            <person name="Batra K."/>
            <person name="Sharma T.R."/>
            <person name="Mohapatra T."/>
            <person name="Singh N.K."/>
            <person name="Messing J."/>
            <person name="Nelson A.B."/>
            <person name="Fuks G."/>
            <person name="Kavchok S."/>
            <person name="Keizer G."/>
            <person name="Linton E."/>
            <person name="Llaca V."/>
            <person name="Song R."/>
            <person name="Tanyolac B."/>
            <person name="Young S."/>
            <person name="Ho-Il K."/>
            <person name="Hahn J.H."/>
            <person name="Sangsakoo G."/>
            <person name="Vanavichit A."/>
            <person name="de Mattos Luiz.A.T."/>
            <person name="Zimmer P.D."/>
            <person name="Malone G."/>
            <person name="Dellagostin O."/>
            <person name="de Oliveira A.C."/>
            <person name="Bevan M."/>
            <person name="Bancroft I."/>
            <person name="Minx P."/>
            <person name="Cordum H."/>
            <person name="Wilson R."/>
            <person name="Cheng Z."/>
            <person name="Jin W."/>
            <person name="Jiang J."/>
            <person name="Leong S.A."/>
            <person name="Iwama H."/>
            <person name="Gojobori T."/>
            <person name="Itoh T."/>
            <person name="Niimura Y."/>
            <person name="Fujii Y."/>
            <person name="Habara T."/>
            <person name="Sakai H."/>
            <person name="Sato Y."/>
            <person name="Wilson G."/>
            <person name="Kumar K."/>
            <person name="McCouch S."/>
            <person name="Juretic N."/>
            <person name="Hoen D."/>
            <person name="Wright S."/>
            <person name="Bruskiewich R."/>
            <person name="Bureau T."/>
            <person name="Miyao A."/>
            <person name="Hirochika H."/>
            <person name="Nishikawa T."/>
            <person name="Kadowaki K."/>
            <person name="Sugiura M."/>
            <person name="Burr B."/>
            <person name="Sasaki T."/>
        </authorList>
    </citation>
    <scope>NUCLEOTIDE SEQUENCE [LARGE SCALE GENOMIC DNA]</scope>
    <source>
        <strain evidence="3">cv. Nipponbare</strain>
    </source>
</reference>
<sequence>MVCAEDRGRTAAENPIRADPKSQSLADMASSRSTFDALTSPCTTAGSHRSCRYSSARATCSATDARRAHGIVPAAFPPPCSRSCRFPKRPRRGSRENGSTQPTLLLAEGEEADDVRMADAEESVELLAEHAVEPLAAAVDLDGGERAGDAGEVHRAEPALADHRRREPARHRL</sequence>
<evidence type="ECO:0000256" key="1">
    <source>
        <dbReference type="SAM" id="MobiDB-lite"/>
    </source>
</evidence>
<gene>
    <name evidence="2" type="ordered locus">Os10g0516250</name>
    <name evidence="2" type="ORF">OSNPB_100516250</name>
</gene>
<dbReference type="Proteomes" id="UP000059680">
    <property type="component" value="Chromosome 10"/>
</dbReference>
<organism evidence="2 3">
    <name type="scientific">Oryza sativa subsp. japonica</name>
    <name type="common">Rice</name>
    <dbReference type="NCBI Taxonomy" id="39947"/>
    <lineage>
        <taxon>Eukaryota</taxon>
        <taxon>Viridiplantae</taxon>
        <taxon>Streptophyta</taxon>
        <taxon>Embryophyta</taxon>
        <taxon>Tracheophyta</taxon>
        <taxon>Spermatophyta</taxon>
        <taxon>Magnoliopsida</taxon>
        <taxon>Liliopsida</taxon>
        <taxon>Poales</taxon>
        <taxon>Poaceae</taxon>
        <taxon>BOP clade</taxon>
        <taxon>Oryzoideae</taxon>
        <taxon>Oryzeae</taxon>
        <taxon>Oryzinae</taxon>
        <taxon>Oryza</taxon>
        <taxon>Oryza sativa</taxon>
    </lineage>
</organism>
<proteinExistence type="predicted"/>
<feature type="region of interest" description="Disordered" evidence="1">
    <location>
        <begin position="1"/>
        <end position="30"/>
    </location>
</feature>
<reference evidence="2 3" key="3">
    <citation type="journal article" date="2013" name="Rice">
        <title>Improvement of the Oryza sativa Nipponbare reference genome using next generation sequence and optical map data.</title>
        <authorList>
            <person name="Kawahara Y."/>
            <person name="de la Bastide M."/>
            <person name="Hamilton J.P."/>
            <person name="Kanamori H."/>
            <person name="McCombie W.R."/>
            <person name="Ouyang S."/>
            <person name="Schwartz D.C."/>
            <person name="Tanaka T."/>
            <person name="Wu J."/>
            <person name="Zhou S."/>
            <person name="Childs K.L."/>
            <person name="Davidson R.M."/>
            <person name="Lin H."/>
            <person name="Quesada-Ocampo L."/>
            <person name="Vaillancourt B."/>
            <person name="Sakai H."/>
            <person name="Lee S.S."/>
            <person name="Kim J."/>
            <person name="Numa H."/>
            <person name="Itoh T."/>
            <person name="Buell C.R."/>
            <person name="Matsumoto T."/>
        </authorList>
    </citation>
    <scope>NUCLEOTIDE SEQUENCE [LARGE SCALE GENOMIC DNA]</scope>
    <source>
        <strain evidence="3">cv. Nipponbare</strain>
    </source>
</reference>
<accession>A0A0P0XW93</accession>
<dbReference type="EMBL" id="AP014966">
    <property type="protein sequence ID" value="BAT11660.1"/>
    <property type="molecule type" value="Genomic_DNA"/>
</dbReference>
<protein>
    <submittedName>
        <fullName evidence="2">Os10g0516250 protein</fullName>
    </submittedName>
</protein>
<dbReference type="Gramene" id="Os10t0516250-00">
    <property type="protein sequence ID" value="Os10t0516250-00"/>
    <property type="gene ID" value="Os10g0516250"/>
</dbReference>
<dbReference type="FunCoup" id="A0A0P0XW93">
    <property type="interactions" value="331"/>
</dbReference>
<reference evidence="2 3" key="2">
    <citation type="journal article" date="2013" name="Plant Cell Physiol.">
        <title>Rice Annotation Project Database (RAP-DB): an integrative and interactive database for rice genomics.</title>
        <authorList>
            <person name="Sakai H."/>
            <person name="Lee S.S."/>
            <person name="Tanaka T."/>
            <person name="Numa H."/>
            <person name="Kim J."/>
            <person name="Kawahara Y."/>
            <person name="Wakimoto H."/>
            <person name="Yang C.C."/>
            <person name="Iwamoto M."/>
            <person name="Abe T."/>
            <person name="Yamada Y."/>
            <person name="Muto A."/>
            <person name="Inokuchi H."/>
            <person name="Ikemura T."/>
            <person name="Matsumoto T."/>
            <person name="Sasaki T."/>
            <person name="Itoh T."/>
        </authorList>
    </citation>
    <scope>NUCLEOTIDE SEQUENCE [LARGE SCALE GENOMIC DNA]</scope>
    <source>
        <strain evidence="3">cv. Nipponbare</strain>
    </source>
</reference>
<feature type="region of interest" description="Disordered" evidence="1">
    <location>
        <begin position="138"/>
        <end position="173"/>
    </location>
</feature>
<dbReference type="eggNOG" id="ENOG502R5JZ">
    <property type="taxonomic scope" value="Eukaryota"/>
</dbReference>
<feature type="compositionally biased region" description="Basic and acidic residues" evidence="1">
    <location>
        <begin position="1"/>
        <end position="20"/>
    </location>
</feature>
<keyword evidence="3" id="KW-1185">Reference proteome</keyword>